<keyword evidence="4" id="KW-1185">Reference proteome</keyword>
<dbReference type="PROSITE" id="PS51257">
    <property type="entry name" value="PROKAR_LIPOPROTEIN"/>
    <property type="match status" value="1"/>
</dbReference>
<evidence type="ECO:0000256" key="1">
    <source>
        <dbReference type="SAM" id="MobiDB-lite"/>
    </source>
</evidence>
<dbReference type="OrthoDB" id="3539433at2"/>
<reference evidence="3 4" key="1">
    <citation type="submission" date="2019-06" db="EMBL/GenBank/DDBJ databases">
        <title>Sequencing the genomes of 1000 actinobacteria strains.</title>
        <authorList>
            <person name="Klenk H.-P."/>
        </authorList>
    </citation>
    <scope>NUCLEOTIDE SEQUENCE [LARGE SCALE GENOMIC DNA]</scope>
    <source>
        <strain evidence="3 4">DSM 45043</strain>
    </source>
</reference>
<evidence type="ECO:0008006" key="5">
    <source>
        <dbReference type="Google" id="ProtNLM"/>
    </source>
</evidence>
<feature type="signal peptide" evidence="2">
    <location>
        <begin position="1"/>
        <end position="27"/>
    </location>
</feature>
<feature type="region of interest" description="Disordered" evidence="1">
    <location>
        <begin position="35"/>
        <end position="62"/>
    </location>
</feature>
<evidence type="ECO:0000313" key="4">
    <source>
        <dbReference type="Proteomes" id="UP000316706"/>
    </source>
</evidence>
<gene>
    <name evidence="3" type="ORF">FHX41_6130</name>
</gene>
<evidence type="ECO:0000313" key="3">
    <source>
        <dbReference type="EMBL" id="TQM72331.1"/>
    </source>
</evidence>
<organism evidence="3 4">
    <name type="scientific">Actinomadura hallensis</name>
    <dbReference type="NCBI Taxonomy" id="337895"/>
    <lineage>
        <taxon>Bacteria</taxon>
        <taxon>Bacillati</taxon>
        <taxon>Actinomycetota</taxon>
        <taxon>Actinomycetes</taxon>
        <taxon>Streptosporangiales</taxon>
        <taxon>Thermomonosporaceae</taxon>
        <taxon>Actinomadura</taxon>
    </lineage>
</organism>
<dbReference type="EMBL" id="VFPO01000001">
    <property type="protein sequence ID" value="TQM72331.1"/>
    <property type="molecule type" value="Genomic_DNA"/>
</dbReference>
<dbReference type="RefSeq" id="WP_141973804.1">
    <property type="nucleotide sequence ID" value="NZ_VFPO01000001.1"/>
</dbReference>
<evidence type="ECO:0000256" key="2">
    <source>
        <dbReference type="SAM" id="SignalP"/>
    </source>
</evidence>
<proteinExistence type="predicted"/>
<sequence>MTVAHRIPANRLPFLVAVLLPVLLLTACDGDEPAAPDGAAPVSAAPSPTGSLAPGTAADGRDLDSCRDGRCEVVVGAGDVLRFDGRLGTDPLTVVKSGDTFTITDASGFTASIHGGGTVQTGSVRIEVGESQKKRTAIRVSPRD</sequence>
<name>A0A543IP53_9ACTN</name>
<protein>
    <recommendedName>
        <fullName evidence="5">DUF3060 family protein</fullName>
    </recommendedName>
</protein>
<dbReference type="AlphaFoldDB" id="A0A543IP53"/>
<feature type="compositionally biased region" description="Low complexity" evidence="1">
    <location>
        <begin position="35"/>
        <end position="48"/>
    </location>
</feature>
<keyword evidence="2" id="KW-0732">Signal</keyword>
<feature type="chain" id="PRO_5038970859" description="DUF3060 family protein" evidence="2">
    <location>
        <begin position="28"/>
        <end position="144"/>
    </location>
</feature>
<dbReference type="Proteomes" id="UP000316706">
    <property type="component" value="Unassembled WGS sequence"/>
</dbReference>
<accession>A0A543IP53</accession>
<comment type="caution">
    <text evidence="3">The sequence shown here is derived from an EMBL/GenBank/DDBJ whole genome shotgun (WGS) entry which is preliminary data.</text>
</comment>